<accession>A0A3E0GTI8</accession>
<dbReference type="AlphaFoldDB" id="A0A3E0GTI8"/>
<keyword evidence="3" id="KW-1185">Reference proteome</keyword>
<dbReference type="EMBL" id="QUNO01000031">
    <property type="protein sequence ID" value="REH27002.1"/>
    <property type="molecule type" value="Genomic_DNA"/>
</dbReference>
<proteinExistence type="predicted"/>
<sequence>MVNDTTRLPGLDGLVVTMVDDNNDNGLSVVHMETADERARVCRRCGVVATRVKEWVTARPWDLPVGGRFCQLCWRKRRWVCE</sequence>
<dbReference type="InterPro" id="IPR029261">
    <property type="entry name" value="Transposase_Znf"/>
</dbReference>
<dbReference type="Pfam" id="PF14690">
    <property type="entry name" value="Zn_ribbon_ISL3"/>
    <property type="match status" value="1"/>
</dbReference>
<evidence type="ECO:0000313" key="3">
    <source>
        <dbReference type="Proteomes" id="UP000256269"/>
    </source>
</evidence>
<name>A0A3E0GTI8_9PSEU</name>
<dbReference type="OrthoDB" id="3238779at2"/>
<organism evidence="2 3">
    <name type="scientific">Kutzneria buriramensis</name>
    <dbReference type="NCBI Taxonomy" id="1045776"/>
    <lineage>
        <taxon>Bacteria</taxon>
        <taxon>Bacillati</taxon>
        <taxon>Actinomycetota</taxon>
        <taxon>Actinomycetes</taxon>
        <taxon>Pseudonocardiales</taxon>
        <taxon>Pseudonocardiaceae</taxon>
        <taxon>Kutzneria</taxon>
    </lineage>
</organism>
<gene>
    <name evidence="2" type="ORF">BCF44_13157</name>
</gene>
<evidence type="ECO:0000313" key="2">
    <source>
        <dbReference type="EMBL" id="REH27002.1"/>
    </source>
</evidence>
<comment type="caution">
    <text evidence="2">The sequence shown here is derived from an EMBL/GenBank/DDBJ whole genome shotgun (WGS) entry which is preliminary data.</text>
</comment>
<dbReference type="RefSeq" id="WP_116181833.1">
    <property type="nucleotide sequence ID" value="NZ_CP144375.1"/>
</dbReference>
<feature type="domain" description="Transposase IS204/IS1001/IS1096/IS1165 zinc-finger" evidence="1">
    <location>
        <begin position="40"/>
        <end position="82"/>
    </location>
</feature>
<evidence type="ECO:0000259" key="1">
    <source>
        <dbReference type="Pfam" id="PF14690"/>
    </source>
</evidence>
<protein>
    <submittedName>
        <fullName evidence="2">Transposase IS204/IS1001/IS1096/IS1165 family protein</fullName>
    </submittedName>
</protein>
<reference evidence="2 3" key="1">
    <citation type="submission" date="2018-08" db="EMBL/GenBank/DDBJ databases">
        <title>Genomic Encyclopedia of Archaeal and Bacterial Type Strains, Phase II (KMG-II): from individual species to whole genera.</title>
        <authorList>
            <person name="Goeker M."/>
        </authorList>
    </citation>
    <scope>NUCLEOTIDE SEQUENCE [LARGE SCALE GENOMIC DNA]</scope>
    <source>
        <strain evidence="2 3">DSM 45791</strain>
    </source>
</reference>
<dbReference type="Proteomes" id="UP000256269">
    <property type="component" value="Unassembled WGS sequence"/>
</dbReference>